<dbReference type="SUPFAM" id="SSF46785">
    <property type="entry name" value="Winged helix' DNA-binding domain"/>
    <property type="match status" value="1"/>
</dbReference>
<dbReference type="Gene3D" id="2.60.120.10">
    <property type="entry name" value="Jelly Rolls"/>
    <property type="match status" value="1"/>
</dbReference>
<name>A0A2U8VY58_9HYPH</name>
<dbReference type="GO" id="GO:0003677">
    <property type="term" value="F:DNA binding"/>
    <property type="evidence" value="ECO:0007669"/>
    <property type="project" value="UniProtKB-KW"/>
</dbReference>
<dbReference type="InterPro" id="IPR014710">
    <property type="entry name" value="RmlC-like_jellyroll"/>
</dbReference>
<keyword evidence="1" id="KW-0805">Transcription regulation</keyword>
<evidence type="ECO:0000256" key="2">
    <source>
        <dbReference type="ARBA" id="ARBA00023125"/>
    </source>
</evidence>
<dbReference type="PANTHER" id="PTHR24567:SF74">
    <property type="entry name" value="HTH-TYPE TRANSCRIPTIONAL REGULATOR ARCR"/>
    <property type="match status" value="1"/>
</dbReference>
<dbReference type="GO" id="GO:0003700">
    <property type="term" value="F:DNA-binding transcription factor activity"/>
    <property type="evidence" value="ECO:0007669"/>
    <property type="project" value="TreeGrafter"/>
</dbReference>
<dbReference type="AlphaFoldDB" id="A0A2U8VY58"/>
<evidence type="ECO:0000313" key="6">
    <source>
        <dbReference type="Proteomes" id="UP000246058"/>
    </source>
</evidence>
<dbReference type="PROSITE" id="PS51063">
    <property type="entry name" value="HTH_CRP_2"/>
    <property type="match status" value="1"/>
</dbReference>
<accession>A0A2U8VY58</accession>
<dbReference type="InterPro" id="IPR050397">
    <property type="entry name" value="Env_Response_Regulators"/>
</dbReference>
<gene>
    <name evidence="5" type="ORF">DK427_22805</name>
</gene>
<dbReference type="InterPro" id="IPR036388">
    <property type="entry name" value="WH-like_DNA-bd_sf"/>
</dbReference>
<evidence type="ECO:0000256" key="1">
    <source>
        <dbReference type="ARBA" id="ARBA00023015"/>
    </source>
</evidence>
<dbReference type="EMBL" id="CP029551">
    <property type="protein sequence ID" value="AWN38220.1"/>
    <property type="molecule type" value="Genomic_DNA"/>
</dbReference>
<feature type="domain" description="HTH crp-type" evidence="4">
    <location>
        <begin position="151"/>
        <end position="217"/>
    </location>
</feature>
<dbReference type="KEGG" id="meti:DK427_22805"/>
<keyword evidence="6" id="KW-1185">Reference proteome</keyword>
<dbReference type="InterPro" id="IPR036390">
    <property type="entry name" value="WH_DNA-bd_sf"/>
</dbReference>
<proteinExistence type="predicted"/>
<dbReference type="RefSeq" id="WP_109953377.1">
    <property type="nucleotide sequence ID" value="NZ_CP029551.1"/>
</dbReference>
<dbReference type="Gene3D" id="1.10.10.10">
    <property type="entry name" value="Winged helix-like DNA-binding domain superfamily/Winged helix DNA-binding domain"/>
    <property type="match status" value="1"/>
</dbReference>
<dbReference type="InterPro" id="IPR012318">
    <property type="entry name" value="HTH_CRP"/>
</dbReference>
<dbReference type="SUPFAM" id="SSF51206">
    <property type="entry name" value="cAMP-binding domain-like"/>
    <property type="match status" value="1"/>
</dbReference>
<dbReference type="GO" id="GO:0005829">
    <property type="term" value="C:cytosol"/>
    <property type="evidence" value="ECO:0007669"/>
    <property type="project" value="TreeGrafter"/>
</dbReference>
<organism evidence="5 6">
    <name type="scientific">Methylobacterium radiodurans</name>
    <dbReference type="NCBI Taxonomy" id="2202828"/>
    <lineage>
        <taxon>Bacteria</taxon>
        <taxon>Pseudomonadati</taxon>
        <taxon>Pseudomonadota</taxon>
        <taxon>Alphaproteobacteria</taxon>
        <taxon>Hyphomicrobiales</taxon>
        <taxon>Methylobacteriaceae</taxon>
        <taxon>Methylobacterium</taxon>
    </lineage>
</organism>
<keyword evidence="2" id="KW-0238">DNA-binding</keyword>
<dbReference type="InterPro" id="IPR018490">
    <property type="entry name" value="cNMP-bd_dom_sf"/>
</dbReference>
<dbReference type="Proteomes" id="UP000246058">
    <property type="component" value="Chromosome"/>
</dbReference>
<protein>
    <submittedName>
        <fullName evidence="5">Crp/Fnr family transcriptional regulator</fullName>
    </submittedName>
</protein>
<dbReference type="PANTHER" id="PTHR24567">
    <property type="entry name" value="CRP FAMILY TRANSCRIPTIONAL REGULATORY PROTEIN"/>
    <property type="match status" value="1"/>
</dbReference>
<dbReference type="SMART" id="SM00419">
    <property type="entry name" value="HTH_CRP"/>
    <property type="match status" value="1"/>
</dbReference>
<evidence type="ECO:0000313" key="5">
    <source>
        <dbReference type="EMBL" id="AWN38220.1"/>
    </source>
</evidence>
<evidence type="ECO:0000259" key="4">
    <source>
        <dbReference type="PROSITE" id="PS51063"/>
    </source>
</evidence>
<dbReference type="Pfam" id="PF13545">
    <property type="entry name" value="HTH_Crp_2"/>
    <property type="match status" value="1"/>
</dbReference>
<keyword evidence="3" id="KW-0804">Transcription</keyword>
<dbReference type="OrthoDB" id="7506088at2"/>
<reference evidence="5 6" key="1">
    <citation type="submission" date="2018-05" db="EMBL/GenBank/DDBJ databases">
        <title>Complete Genome Sequence of Methylobacterium sp. 17Sr1-43.</title>
        <authorList>
            <person name="Srinivasan S."/>
        </authorList>
    </citation>
    <scope>NUCLEOTIDE SEQUENCE [LARGE SCALE GENOMIC DNA]</scope>
    <source>
        <strain evidence="5 6">17Sr1-43</strain>
    </source>
</reference>
<sequence length="242" mass="26721">MNTPTLPTQAPAVQNRLLRALPGEVLTLMLPQLEEVPLATGERVVTAGEPIPYAWFFEGGLASVMLHTTERGSYETLVVGRDGMVSTALVLGVEHMPVDVEVRVPGTALRMGAGALRQMMAQSGVLREVLMRYVQVAMLWMGQMALSNRRHRIEERLAHWLLLATDRIDGNEIVMTHEALAQVLGTHRPGITVALHELERAEMIATRRGQITVIDRTRLIRAAGESYGLAEAEYKRLIGPFA</sequence>
<evidence type="ECO:0000256" key="3">
    <source>
        <dbReference type="ARBA" id="ARBA00023163"/>
    </source>
</evidence>